<dbReference type="AlphaFoldDB" id="A0A2M8G3U5"/>
<evidence type="ECO:0000256" key="1">
    <source>
        <dbReference type="ARBA" id="ARBA00004141"/>
    </source>
</evidence>
<feature type="transmembrane region" description="Helical" evidence="5">
    <location>
        <begin position="68"/>
        <end position="90"/>
    </location>
</feature>
<keyword evidence="3 5" id="KW-1133">Transmembrane helix</keyword>
<evidence type="ECO:0000256" key="4">
    <source>
        <dbReference type="ARBA" id="ARBA00023136"/>
    </source>
</evidence>
<name>A0A2M8G3U5_9BACT</name>
<dbReference type="PANTHER" id="PTHR30371:SF0">
    <property type="entry name" value="SEC-INDEPENDENT PROTEIN TRANSLOCASE PROTEIN TATC, CHLOROPLASTIC-RELATED"/>
    <property type="match status" value="1"/>
</dbReference>
<comment type="caution">
    <text evidence="6">The sequence shown here is derived from an EMBL/GenBank/DDBJ whole genome shotgun (WGS) entry which is preliminary data.</text>
</comment>
<protein>
    <recommendedName>
        <fullName evidence="8">Sec-independent protein translocase protein TatC</fullName>
    </recommendedName>
</protein>
<keyword evidence="4 5" id="KW-0472">Membrane</keyword>
<reference evidence="7" key="1">
    <citation type="submission" date="2017-09" db="EMBL/GenBank/DDBJ databases">
        <title>Depth-based differentiation of microbial function through sediment-hosted aquifers and enrichment of novel symbionts in the deep terrestrial subsurface.</title>
        <authorList>
            <person name="Probst A.J."/>
            <person name="Ladd B."/>
            <person name="Jarett J.K."/>
            <person name="Geller-Mcgrath D.E."/>
            <person name="Sieber C.M.K."/>
            <person name="Emerson J.B."/>
            <person name="Anantharaman K."/>
            <person name="Thomas B.C."/>
            <person name="Malmstrom R."/>
            <person name="Stieglmeier M."/>
            <person name="Klingl A."/>
            <person name="Woyke T."/>
            <person name="Ryan C.M."/>
            <person name="Banfield J.F."/>
        </authorList>
    </citation>
    <scope>NUCLEOTIDE SEQUENCE [LARGE SCALE GENOMIC DNA]</scope>
</reference>
<comment type="subcellular location">
    <subcellularLocation>
        <location evidence="1">Membrane</location>
        <topology evidence="1">Multi-pass membrane protein</topology>
    </subcellularLocation>
</comment>
<dbReference type="GO" id="GO:0065002">
    <property type="term" value="P:intracellular protein transmembrane transport"/>
    <property type="evidence" value="ECO:0007669"/>
    <property type="project" value="TreeGrafter"/>
</dbReference>
<organism evidence="6 7">
    <name type="scientific">Candidatus Beckwithbacteria bacterium CG_4_9_14_0_2_um_filter_47_11</name>
    <dbReference type="NCBI Taxonomy" id="1974494"/>
    <lineage>
        <taxon>Bacteria</taxon>
        <taxon>Candidatus Beckwithiibacteriota</taxon>
    </lineage>
</organism>
<dbReference type="GO" id="GO:0009977">
    <property type="term" value="F:proton motive force dependent protein transmembrane transporter activity"/>
    <property type="evidence" value="ECO:0007669"/>
    <property type="project" value="TreeGrafter"/>
</dbReference>
<sequence>MDQDKIISKYLPYLKEVQQKLLHVLLVFGVAGAVGFIYYQKIINLIMRIFKLEGINIVLTSPYQFIDLAINAGILVGLSLALPLLGYHLLTFIKPALKNKEYRLILKLYPISLVLFILGFLFGAWIIQLIISLYAKVSLEFSVENLWDLSSFLSQILATGTLMALVFQLPIVLSALLQLKIMNLPALKKSRKYVYTLILVFVALLPPNDIVSLIILTIPPLLLFELTLLLNKAYV</sequence>
<gene>
    <name evidence="6" type="ORF">CO018_02525</name>
</gene>
<feature type="transmembrane region" description="Helical" evidence="5">
    <location>
        <begin position="193"/>
        <end position="218"/>
    </location>
</feature>
<feature type="transmembrane region" description="Helical" evidence="5">
    <location>
        <begin position="111"/>
        <end position="135"/>
    </location>
</feature>
<evidence type="ECO:0000313" key="6">
    <source>
        <dbReference type="EMBL" id="PJC66319.1"/>
    </source>
</evidence>
<keyword evidence="2 5" id="KW-0812">Transmembrane</keyword>
<dbReference type="PRINTS" id="PR01840">
    <property type="entry name" value="TATCFAMILY"/>
</dbReference>
<dbReference type="InterPro" id="IPR002033">
    <property type="entry name" value="TatC"/>
</dbReference>
<evidence type="ECO:0000313" key="7">
    <source>
        <dbReference type="Proteomes" id="UP000229739"/>
    </source>
</evidence>
<dbReference type="EMBL" id="PFQV01000044">
    <property type="protein sequence ID" value="PJC66319.1"/>
    <property type="molecule type" value="Genomic_DNA"/>
</dbReference>
<evidence type="ECO:0000256" key="5">
    <source>
        <dbReference type="SAM" id="Phobius"/>
    </source>
</evidence>
<evidence type="ECO:0000256" key="2">
    <source>
        <dbReference type="ARBA" id="ARBA00022692"/>
    </source>
</evidence>
<accession>A0A2M8G3U5</accession>
<evidence type="ECO:0000256" key="3">
    <source>
        <dbReference type="ARBA" id="ARBA00022989"/>
    </source>
</evidence>
<feature type="transmembrane region" description="Helical" evidence="5">
    <location>
        <begin position="155"/>
        <end position="181"/>
    </location>
</feature>
<dbReference type="GO" id="GO:0033281">
    <property type="term" value="C:TAT protein transport complex"/>
    <property type="evidence" value="ECO:0007669"/>
    <property type="project" value="TreeGrafter"/>
</dbReference>
<dbReference type="Proteomes" id="UP000229739">
    <property type="component" value="Unassembled WGS sequence"/>
</dbReference>
<dbReference type="PANTHER" id="PTHR30371">
    <property type="entry name" value="SEC-INDEPENDENT PROTEIN TRANSLOCASE PROTEIN TATC"/>
    <property type="match status" value="1"/>
</dbReference>
<dbReference type="Pfam" id="PF00902">
    <property type="entry name" value="TatC"/>
    <property type="match status" value="1"/>
</dbReference>
<proteinExistence type="predicted"/>
<feature type="transmembrane region" description="Helical" evidence="5">
    <location>
        <begin position="21"/>
        <end position="39"/>
    </location>
</feature>
<dbReference type="GO" id="GO:0043953">
    <property type="term" value="P:protein transport by the Tat complex"/>
    <property type="evidence" value="ECO:0007669"/>
    <property type="project" value="TreeGrafter"/>
</dbReference>
<evidence type="ECO:0008006" key="8">
    <source>
        <dbReference type="Google" id="ProtNLM"/>
    </source>
</evidence>